<evidence type="ECO:0000313" key="2">
    <source>
        <dbReference type="Proteomes" id="UP001162992"/>
    </source>
</evidence>
<name>A0ACC2BZU3_DIPCM</name>
<proteinExistence type="predicted"/>
<keyword evidence="2" id="KW-1185">Reference proteome</keyword>
<protein>
    <submittedName>
        <fullName evidence="1">Uncharacterized protein</fullName>
    </submittedName>
</protein>
<evidence type="ECO:0000313" key="1">
    <source>
        <dbReference type="EMBL" id="KAJ7535261.1"/>
    </source>
</evidence>
<dbReference type="Proteomes" id="UP001162992">
    <property type="component" value="Chromosome 12"/>
</dbReference>
<gene>
    <name evidence="1" type="ORF">O6H91_12G025400</name>
</gene>
<comment type="caution">
    <text evidence="1">The sequence shown here is derived from an EMBL/GenBank/DDBJ whole genome shotgun (WGS) entry which is preliminary data.</text>
</comment>
<sequence length="800" mass="89966">MASILQRQRLGAAYFDMTTSEMFVLETWEDGSDDFSSLQLLKHQTQPSVIYSSSKMEEKFLRALRRKEINVEEEDNVKLVKSSLFSYEQAWHRLVHIQLHGMYGSINEKERLHLLNSMINLQSEMQVRAAGGLLAILQQELIIGGIGAAEGDMGLPPIQRISELSLTGIVKMDEATSYSLQIFQMDKHPSHMGIGKSKEGFSLFGMLNKCVTPMGHRLLRTWFLKPLMDVNVLNDRLDAISFFKTNEELVDALRASLKQVKDIPRVLKKFFSPSSLSTSADWLALQKTAGSFLQIRRIIEATLVEVQEEDCAASRSQSMKRILSLSATNLLRIIGLIDGVIDFDQVCGENLDTMVMYGLCEELDELKMIYEGLPNFLDQVTTLELKRLPQRNMKSINGLIVYNPQIGYMLRVLGTRLDQNILNSLPDYQLVFEGGSAEEQEFFYHTAKTKELDNVLGDVYHKIIDMERAIVRELENRLEAFASTLYQAAAVIAELDCLLSFSISACEYNYNRPYLTDDDIIYIKNGRHALQELAVNTFVPNDTNLSMKGRVNVITGPNYSGKSVYIRQVALVVFLAHIGSFVPAEKATIGLTDRIFFKVSGKGTVAVPQSTFMVDLQNIAVILRYATSRSLCLIDEFGHGTVTPDGIGLLCASLKHLANYAIPPKVLACSHFSEIFEESFLPKSDHFSYHTMSILEPDKNKSPSNSDVIFLYRLVPGECMASYGLHCAELAGVPIEIVSRAEEILGLIREEKPVTRLQSARTTSKDEKYKELVQKLLAFDCKNGDVQNFLNEVQILESID</sequence>
<dbReference type="EMBL" id="CM055103">
    <property type="protein sequence ID" value="KAJ7535261.1"/>
    <property type="molecule type" value="Genomic_DNA"/>
</dbReference>
<reference evidence="2" key="1">
    <citation type="journal article" date="2024" name="Proc. Natl. Acad. Sci. U.S.A.">
        <title>Extraordinary preservation of gene collinearity over three hundred million years revealed in homosporous lycophytes.</title>
        <authorList>
            <person name="Li C."/>
            <person name="Wickell D."/>
            <person name="Kuo L.Y."/>
            <person name="Chen X."/>
            <person name="Nie B."/>
            <person name="Liao X."/>
            <person name="Peng D."/>
            <person name="Ji J."/>
            <person name="Jenkins J."/>
            <person name="Williams M."/>
            <person name="Shu S."/>
            <person name="Plott C."/>
            <person name="Barry K."/>
            <person name="Rajasekar S."/>
            <person name="Grimwood J."/>
            <person name="Han X."/>
            <person name="Sun S."/>
            <person name="Hou Z."/>
            <person name="He W."/>
            <person name="Dai G."/>
            <person name="Sun C."/>
            <person name="Schmutz J."/>
            <person name="Leebens-Mack J.H."/>
            <person name="Li F.W."/>
            <person name="Wang L."/>
        </authorList>
    </citation>
    <scope>NUCLEOTIDE SEQUENCE [LARGE SCALE GENOMIC DNA]</scope>
    <source>
        <strain evidence="2">cv. PW_Plant_1</strain>
    </source>
</reference>
<accession>A0ACC2BZU3</accession>
<organism evidence="1 2">
    <name type="scientific">Diphasiastrum complanatum</name>
    <name type="common">Issler's clubmoss</name>
    <name type="synonym">Lycopodium complanatum</name>
    <dbReference type="NCBI Taxonomy" id="34168"/>
    <lineage>
        <taxon>Eukaryota</taxon>
        <taxon>Viridiplantae</taxon>
        <taxon>Streptophyta</taxon>
        <taxon>Embryophyta</taxon>
        <taxon>Tracheophyta</taxon>
        <taxon>Lycopodiopsida</taxon>
        <taxon>Lycopodiales</taxon>
        <taxon>Lycopodiaceae</taxon>
        <taxon>Lycopodioideae</taxon>
        <taxon>Diphasiastrum</taxon>
    </lineage>
</organism>